<reference evidence="1" key="1">
    <citation type="journal article" date="2023" name="Nat. Commun.">
        <title>Identification of a novel Human Milk Oligosaccharides utilization cluster in the infant gut commensal Bacteroides dorei.</title>
        <authorList>
            <person name="Kijner S."/>
            <person name="Ennis D."/>
            <person name="Shmorak S."/>
            <person name="Florentin A."/>
            <person name="Yassour M."/>
        </authorList>
    </citation>
    <scope>NUCLEOTIDE SEQUENCE</scope>
    <source>
        <strain evidence="1">2</strain>
    </source>
</reference>
<protein>
    <submittedName>
        <fullName evidence="1">Uncharacterized protein</fullName>
    </submittedName>
</protein>
<sequence length="295" mass="34065">MLEYSYSTKDIRLILPLLKEHFAFDYVEISHELASVVNTHMREKRLNQELLAEYSDDIALYGLHSDETIAIPVPDDFEAKLEKLKSVCAMFCENKDVEDTYRVLSFISAIFDKEKNRLSKEAFSGFEDEATDAKIKNKIQLDLYRLYIALHNKPELKNNSPIKICFKSDSPHEITNFDGWMFRLLDEHITKEVGTITLEEAKEKLAQVKESKGRKSKAPYLNYIINGIYNFISPLIPNEKKSVTVEQCKFVRKYLLAMGFISSHDKLYDINHLQSTIKSLISSKSTPVQRHGQSI</sequence>
<organism evidence="1 2">
    <name type="scientific">Phocaeicola dorei</name>
    <dbReference type="NCBI Taxonomy" id="357276"/>
    <lineage>
        <taxon>Bacteria</taxon>
        <taxon>Pseudomonadati</taxon>
        <taxon>Bacteroidota</taxon>
        <taxon>Bacteroidia</taxon>
        <taxon>Bacteroidales</taxon>
        <taxon>Bacteroidaceae</taxon>
        <taxon>Phocaeicola</taxon>
    </lineage>
</organism>
<evidence type="ECO:0000313" key="1">
    <source>
        <dbReference type="EMBL" id="WHX11564.1"/>
    </source>
</evidence>
<gene>
    <name evidence="1" type="ORF">QNN11_10095</name>
</gene>
<accession>A0AA95HV51</accession>
<proteinExistence type="predicted"/>
<evidence type="ECO:0000313" key="2">
    <source>
        <dbReference type="Proteomes" id="UP001177934"/>
    </source>
</evidence>
<dbReference type="Proteomes" id="UP001177934">
    <property type="component" value="Chromosome"/>
</dbReference>
<dbReference type="RefSeq" id="WP_007852667.1">
    <property type="nucleotide sequence ID" value="NZ_CAXSLT010000008.1"/>
</dbReference>
<name>A0AA95HV51_9BACT</name>
<dbReference type="AlphaFoldDB" id="A0AA95HV51"/>
<dbReference type="EMBL" id="CP126056">
    <property type="protein sequence ID" value="WHX11564.1"/>
    <property type="molecule type" value="Genomic_DNA"/>
</dbReference>